<dbReference type="SMART" id="SM00015">
    <property type="entry name" value="IQ"/>
    <property type="match status" value="2"/>
</dbReference>
<sequence>MCRSMFRLTSYCEGFDSSVSVSISAIPLFPVKRKQLVCSSGRTSWTSFIDDHYFIDITINSANFCKHCRERFGFRRNGKPTSKVRIHWLAPGVLSFATLIQDNKESNEAQTSAAIEIQRTWRGYRSRAQMYDVVEPHTSKTAVYSGSKHNIMRQDDFKDTDSGKPKRPARLRLEAYYNDFKQQLIMSPDRPSIIPNFYDFCATYIQDWWRDIMARQGQPSQERYIRQQQQLQQQKQYKQQQQSQTTLGQSNTRSTEFVVPKRPPRQLSLQEAASMIQKAWRRHIDIQVYRYYRDLINFKTRGNPALMLRCINPQEAKMLDAASGIHIKFRLAGERFPPNIYYKIFTHRPIQDMCANSPKDYTMATVKLKMAKDMHNRGRLEVNKKDQTGWYQRMDNNGWRLVSDRLIHHIMADPVTWETSNKKYVFHHDKIIRRQDVEKRKKQKKIDWMKKMYKDGMLKAKSDDQETIQLIEGAAAGMVATVENYGPDALEDWEVDELLDWTTSLNFEDYQSGWKELATSANSEKQVVKVPSRAWAGLNTASDTTTPFPGLPYLLADDPVFYCTALSLI</sequence>
<protein>
    <submittedName>
        <fullName evidence="2">MFI-like protein</fullName>
    </submittedName>
</protein>
<accession>A0ABY7EEL1</accession>
<evidence type="ECO:0000256" key="1">
    <source>
        <dbReference type="SAM" id="MobiDB-lite"/>
    </source>
</evidence>
<feature type="region of interest" description="Disordered" evidence="1">
    <location>
        <begin position="235"/>
        <end position="261"/>
    </location>
</feature>
<dbReference type="InterPro" id="IPR000048">
    <property type="entry name" value="IQ_motif_EF-hand-BS"/>
</dbReference>
<dbReference type="PANTHER" id="PTHR33504:SF2">
    <property type="entry name" value="PROTEIN MFI"/>
    <property type="match status" value="1"/>
</dbReference>
<proteinExistence type="predicted"/>
<reference evidence="2" key="1">
    <citation type="submission" date="2022-11" db="EMBL/GenBank/DDBJ databases">
        <title>Centuries of genome instability and evolution in soft-shell clam transmissible cancer (bioRxiv).</title>
        <authorList>
            <person name="Hart S.F.M."/>
            <person name="Yonemitsu M.A."/>
            <person name="Giersch R.M."/>
            <person name="Beal B.F."/>
            <person name="Arriagada G."/>
            <person name="Davis B.W."/>
            <person name="Ostrander E.A."/>
            <person name="Goff S.P."/>
            <person name="Metzger M.J."/>
        </authorList>
    </citation>
    <scope>NUCLEOTIDE SEQUENCE</scope>
    <source>
        <strain evidence="2">MELC-2E11</strain>
        <tissue evidence="2">Siphon/mantle</tissue>
    </source>
</reference>
<dbReference type="CDD" id="cd23767">
    <property type="entry name" value="IQCD"/>
    <property type="match status" value="1"/>
</dbReference>
<evidence type="ECO:0000313" key="2">
    <source>
        <dbReference type="EMBL" id="WAR07133.1"/>
    </source>
</evidence>
<dbReference type="PANTHER" id="PTHR33504">
    <property type="entry name" value="NADH DEHYDROGENASE (UBIQUINONE) 1 BETA SUBCOMPLEX, 4"/>
    <property type="match status" value="1"/>
</dbReference>
<gene>
    <name evidence="2" type="ORF">MAR_017091</name>
</gene>
<organism evidence="2 3">
    <name type="scientific">Mya arenaria</name>
    <name type="common">Soft-shell clam</name>
    <dbReference type="NCBI Taxonomy" id="6604"/>
    <lineage>
        <taxon>Eukaryota</taxon>
        <taxon>Metazoa</taxon>
        <taxon>Spiralia</taxon>
        <taxon>Lophotrochozoa</taxon>
        <taxon>Mollusca</taxon>
        <taxon>Bivalvia</taxon>
        <taxon>Autobranchia</taxon>
        <taxon>Heteroconchia</taxon>
        <taxon>Euheterodonta</taxon>
        <taxon>Imparidentia</taxon>
        <taxon>Neoheterodontei</taxon>
        <taxon>Myida</taxon>
        <taxon>Myoidea</taxon>
        <taxon>Myidae</taxon>
        <taxon>Mya</taxon>
    </lineage>
</organism>
<dbReference type="EMBL" id="CP111017">
    <property type="protein sequence ID" value="WAR07133.1"/>
    <property type="molecule type" value="Genomic_DNA"/>
</dbReference>
<dbReference type="Proteomes" id="UP001164746">
    <property type="component" value="Chromosome 6"/>
</dbReference>
<dbReference type="CDD" id="cd21090">
    <property type="entry name" value="C11orf65"/>
    <property type="match status" value="1"/>
</dbReference>
<dbReference type="PROSITE" id="PS50096">
    <property type="entry name" value="IQ"/>
    <property type="match status" value="1"/>
</dbReference>
<evidence type="ECO:0000313" key="3">
    <source>
        <dbReference type="Proteomes" id="UP001164746"/>
    </source>
</evidence>
<keyword evidence="3" id="KW-1185">Reference proteome</keyword>
<dbReference type="Pfam" id="PF00612">
    <property type="entry name" value="IQ"/>
    <property type="match status" value="1"/>
</dbReference>
<name>A0ABY7EEL1_MYAAR</name>
<feature type="compositionally biased region" description="Low complexity" evidence="1">
    <location>
        <begin position="235"/>
        <end position="249"/>
    </location>
</feature>